<sequence length="129" mass="13751">MITKNLETIEVLHTPTLTKFIKYMKPIREMGSSEKGDKDSRSFLIVAALLLLGLFAVLLVISEVSAASYGGGHGGQGGHDHGGHNGGGGHRQTRTGHRLDAYGGVEDVDHVVVTVVEVATEEDTELEDT</sequence>
<evidence type="ECO:0000313" key="4">
    <source>
        <dbReference type="Proteomes" id="UP000426265"/>
    </source>
</evidence>
<proteinExistence type="predicted"/>
<dbReference type="Proteomes" id="UP000426265">
    <property type="component" value="Unassembled WGS sequence"/>
</dbReference>
<feature type="transmembrane region" description="Helical" evidence="2">
    <location>
        <begin position="42"/>
        <end position="61"/>
    </location>
</feature>
<evidence type="ECO:0000256" key="2">
    <source>
        <dbReference type="SAM" id="Phobius"/>
    </source>
</evidence>
<keyword evidence="2" id="KW-0812">Transmembrane</keyword>
<organism evidence="3 4">
    <name type="scientific">Arabidopsis thaliana</name>
    <name type="common">Mouse-ear cress</name>
    <dbReference type="NCBI Taxonomy" id="3702"/>
    <lineage>
        <taxon>Eukaryota</taxon>
        <taxon>Viridiplantae</taxon>
        <taxon>Streptophyta</taxon>
        <taxon>Embryophyta</taxon>
        <taxon>Tracheophyta</taxon>
        <taxon>Spermatophyta</taxon>
        <taxon>Magnoliopsida</taxon>
        <taxon>eudicotyledons</taxon>
        <taxon>Gunneridae</taxon>
        <taxon>Pentapetalae</taxon>
        <taxon>rosids</taxon>
        <taxon>malvids</taxon>
        <taxon>Brassicales</taxon>
        <taxon>Brassicaceae</taxon>
        <taxon>Camelineae</taxon>
        <taxon>Arabidopsis</taxon>
    </lineage>
</organism>
<evidence type="ECO:0008006" key="5">
    <source>
        <dbReference type="Google" id="ProtNLM"/>
    </source>
</evidence>
<dbReference type="EMBL" id="CACRSJ010000105">
    <property type="protein sequence ID" value="VYS52105.1"/>
    <property type="molecule type" value="Genomic_DNA"/>
</dbReference>
<evidence type="ECO:0000313" key="3">
    <source>
        <dbReference type="EMBL" id="VYS52105.1"/>
    </source>
</evidence>
<name>A0A654ETF4_ARATH</name>
<evidence type="ECO:0000256" key="1">
    <source>
        <dbReference type="SAM" id="MobiDB-lite"/>
    </source>
</evidence>
<protein>
    <recommendedName>
        <fullName evidence="5">Transmembrane protein</fullName>
    </recommendedName>
</protein>
<gene>
    <name evidence="3" type="ORF">AN1_LOCUS7568</name>
</gene>
<keyword evidence="2" id="KW-0472">Membrane</keyword>
<reference evidence="3 4" key="1">
    <citation type="submission" date="2019-11" db="EMBL/GenBank/DDBJ databases">
        <authorList>
            <person name="Jiao W.-B."/>
            <person name="Schneeberger K."/>
        </authorList>
    </citation>
    <scope>NUCLEOTIDE SEQUENCE [LARGE SCALE GENOMIC DNA]</scope>
    <source>
        <strain evidence="4">cv. An-1</strain>
    </source>
</reference>
<keyword evidence="2" id="KW-1133">Transmembrane helix</keyword>
<dbReference type="AlphaFoldDB" id="A0A654ETF4"/>
<feature type="region of interest" description="Disordered" evidence="1">
    <location>
        <begin position="70"/>
        <end position="98"/>
    </location>
</feature>
<accession>A0A654ETF4</accession>